<comment type="caution">
    <text evidence="3">The sequence shown here is derived from an EMBL/GenBank/DDBJ whole genome shotgun (WGS) entry which is preliminary data.</text>
</comment>
<dbReference type="EMBL" id="LWAE01000009">
    <property type="protein sequence ID" value="KZL89325.1"/>
    <property type="molecule type" value="Genomic_DNA"/>
</dbReference>
<gene>
    <name evidence="3" type="ORF">CLMAG_52290</name>
</gene>
<reference evidence="3 4" key="1">
    <citation type="submission" date="2016-04" db="EMBL/GenBank/DDBJ databases">
        <title>Genome sequence of Clostridium magnum DSM 2767.</title>
        <authorList>
            <person name="Poehlein A."/>
            <person name="Uhlig R."/>
            <person name="Fischer R."/>
            <person name="Bahl H."/>
            <person name="Daniel R."/>
        </authorList>
    </citation>
    <scope>NUCLEOTIDE SEQUENCE [LARGE SCALE GENOMIC DNA]</scope>
    <source>
        <strain evidence="3 4">DSM 2767</strain>
    </source>
</reference>
<dbReference type="InterPro" id="IPR003736">
    <property type="entry name" value="PAAI_dom"/>
</dbReference>
<feature type="domain" description="Thioesterase" evidence="2">
    <location>
        <begin position="63"/>
        <end position="134"/>
    </location>
</feature>
<dbReference type="InterPro" id="IPR029069">
    <property type="entry name" value="HotDog_dom_sf"/>
</dbReference>
<evidence type="ECO:0000259" key="2">
    <source>
        <dbReference type="Pfam" id="PF03061"/>
    </source>
</evidence>
<dbReference type="GO" id="GO:0016289">
    <property type="term" value="F:acyl-CoA hydrolase activity"/>
    <property type="evidence" value="ECO:0007669"/>
    <property type="project" value="UniProtKB-ARBA"/>
</dbReference>
<evidence type="ECO:0000313" key="4">
    <source>
        <dbReference type="Proteomes" id="UP000076603"/>
    </source>
</evidence>
<dbReference type="OrthoDB" id="9813282at2"/>
<keyword evidence="4" id="KW-1185">Reference proteome</keyword>
<dbReference type="CDD" id="cd03443">
    <property type="entry name" value="PaaI_thioesterase"/>
    <property type="match status" value="1"/>
</dbReference>
<dbReference type="STRING" id="1121326.CLMAG_52290"/>
<evidence type="ECO:0000313" key="3">
    <source>
        <dbReference type="EMBL" id="KZL89325.1"/>
    </source>
</evidence>
<organism evidence="3 4">
    <name type="scientific">Clostridium magnum DSM 2767</name>
    <dbReference type="NCBI Taxonomy" id="1121326"/>
    <lineage>
        <taxon>Bacteria</taxon>
        <taxon>Bacillati</taxon>
        <taxon>Bacillota</taxon>
        <taxon>Clostridia</taxon>
        <taxon>Eubacteriales</taxon>
        <taxon>Clostridiaceae</taxon>
        <taxon>Clostridium</taxon>
    </lineage>
</organism>
<sequence length="145" mass="16706">MIKYTKEFLANAKKQGIEDVIISKFPNCVDVMEPTFVQYMSDELFEIRFPVLEWYLNPFNAMQGGFISAAFDNAYGLLNKMATRKEAVSLDLNTNYHKPIYKNDTLTVKVYMKHKGNTIVNMYAEAFNNDSQLIATSDSKMMIMK</sequence>
<accession>A0A162R2F5</accession>
<proteinExistence type="predicted"/>
<evidence type="ECO:0000256" key="1">
    <source>
        <dbReference type="ARBA" id="ARBA00022801"/>
    </source>
</evidence>
<dbReference type="RefSeq" id="WP_161487027.1">
    <property type="nucleotide sequence ID" value="NZ_FQXL01000045.1"/>
</dbReference>
<name>A0A162R2F5_9CLOT</name>
<dbReference type="Gene3D" id="3.10.129.10">
    <property type="entry name" value="Hotdog Thioesterase"/>
    <property type="match status" value="1"/>
</dbReference>
<dbReference type="SUPFAM" id="SSF54637">
    <property type="entry name" value="Thioesterase/thiol ester dehydrase-isomerase"/>
    <property type="match status" value="1"/>
</dbReference>
<dbReference type="Proteomes" id="UP000076603">
    <property type="component" value="Unassembled WGS sequence"/>
</dbReference>
<dbReference type="Pfam" id="PF03061">
    <property type="entry name" value="4HBT"/>
    <property type="match status" value="1"/>
</dbReference>
<dbReference type="AlphaFoldDB" id="A0A162R2F5"/>
<keyword evidence="1" id="KW-0378">Hydrolase</keyword>
<dbReference type="NCBIfam" id="TIGR00369">
    <property type="entry name" value="unchar_dom_1"/>
    <property type="match status" value="1"/>
</dbReference>
<dbReference type="PATRIC" id="fig|1121326.3.peg.5286"/>
<dbReference type="InterPro" id="IPR006683">
    <property type="entry name" value="Thioestr_dom"/>
</dbReference>
<protein>
    <submittedName>
        <fullName evidence="3">Thioesterase superfamily protein</fullName>
    </submittedName>
</protein>